<proteinExistence type="predicted"/>
<dbReference type="Pfam" id="PF00884">
    <property type="entry name" value="Sulfatase"/>
    <property type="match status" value="1"/>
</dbReference>
<evidence type="ECO:0000313" key="2">
    <source>
        <dbReference type="EMBL" id="GAI88945.1"/>
    </source>
</evidence>
<feature type="domain" description="Sulfatase N-terminal" evidence="1">
    <location>
        <begin position="1"/>
        <end position="86"/>
    </location>
</feature>
<gene>
    <name evidence="2" type="ORF">S12H4_34108</name>
</gene>
<dbReference type="PANTHER" id="PTHR43108:SF8">
    <property type="entry name" value="SD21168P"/>
    <property type="match status" value="1"/>
</dbReference>
<accession>X1TN09</accession>
<name>X1TN09_9ZZZZ</name>
<feature type="non-terminal residue" evidence="2">
    <location>
        <position position="1"/>
    </location>
</feature>
<dbReference type="InterPro" id="IPR000917">
    <property type="entry name" value="Sulfatase_N"/>
</dbReference>
<organism evidence="2">
    <name type="scientific">marine sediment metagenome</name>
    <dbReference type="NCBI Taxonomy" id="412755"/>
    <lineage>
        <taxon>unclassified sequences</taxon>
        <taxon>metagenomes</taxon>
        <taxon>ecological metagenomes</taxon>
    </lineage>
</organism>
<dbReference type="AlphaFoldDB" id="X1TN09"/>
<reference evidence="2" key="1">
    <citation type="journal article" date="2014" name="Front. Microbiol.">
        <title>High frequency of phylogenetically diverse reductive dehalogenase-homologous genes in deep subseafloor sedimentary metagenomes.</title>
        <authorList>
            <person name="Kawai M."/>
            <person name="Futagami T."/>
            <person name="Toyoda A."/>
            <person name="Takaki Y."/>
            <person name="Nishi S."/>
            <person name="Hori S."/>
            <person name="Arai W."/>
            <person name="Tsubouchi T."/>
            <person name="Morono Y."/>
            <person name="Uchiyama I."/>
            <person name="Ito T."/>
            <person name="Fujiyama A."/>
            <person name="Inagaki F."/>
            <person name="Takami H."/>
        </authorList>
    </citation>
    <scope>NUCLEOTIDE SEQUENCE</scope>
    <source>
        <strain evidence="2">Expedition CK06-06</strain>
    </source>
</reference>
<dbReference type="Gene3D" id="3.40.720.10">
    <property type="entry name" value="Alkaline Phosphatase, subunit A"/>
    <property type="match status" value="1"/>
</dbReference>
<evidence type="ECO:0000259" key="1">
    <source>
        <dbReference type="Pfam" id="PF00884"/>
    </source>
</evidence>
<sequence>NTAIIFTSDHGYYFGEHGGLFGKAIFAQRPDGTVNSRSRQQWTYSPLYEEVTAVPLLIYVPDIPPGAYSGLTSAIDLAPTVLDILGQEIPSSVEGQSLLSAMKDSSVAGREYVISGPPFANMGEEVAWVDGWLRIMEKDSSVTVTTHEWSLIYAVEPGVSELFHLSSDPKQEKNVINEHPEVAKELHQQLVKFLRETNVPASLLKTRLELR</sequence>
<comment type="caution">
    <text evidence="2">The sequence shown here is derived from an EMBL/GenBank/DDBJ whole genome shotgun (WGS) entry which is preliminary data.</text>
</comment>
<dbReference type="PANTHER" id="PTHR43108">
    <property type="entry name" value="N-ACETYLGLUCOSAMINE-6-SULFATASE FAMILY MEMBER"/>
    <property type="match status" value="1"/>
</dbReference>
<protein>
    <recommendedName>
        <fullName evidence="1">Sulfatase N-terminal domain-containing protein</fullName>
    </recommendedName>
</protein>
<dbReference type="EMBL" id="BARW01020154">
    <property type="protein sequence ID" value="GAI88945.1"/>
    <property type="molecule type" value="Genomic_DNA"/>
</dbReference>
<dbReference type="InterPro" id="IPR017850">
    <property type="entry name" value="Alkaline_phosphatase_core_sf"/>
</dbReference>
<dbReference type="SUPFAM" id="SSF53649">
    <property type="entry name" value="Alkaline phosphatase-like"/>
    <property type="match status" value="1"/>
</dbReference>